<keyword evidence="3" id="KW-1185">Reference proteome</keyword>
<organism evidence="2 3">
    <name type="scientific">Phycomyces blakesleeanus (strain ATCC 8743b / DSM 1359 / FGSC 10004 / NBRC 33097 / NRRL 1555)</name>
    <dbReference type="NCBI Taxonomy" id="763407"/>
    <lineage>
        <taxon>Eukaryota</taxon>
        <taxon>Fungi</taxon>
        <taxon>Fungi incertae sedis</taxon>
        <taxon>Mucoromycota</taxon>
        <taxon>Mucoromycotina</taxon>
        <taxon>Mucoromycetes</taxon>
        <taxon>Mucorales</taxon>
        <taxon>Phycomycetaceae</taxon>
        <taxon>Phycomyces</taxon>
    </lineage>
</organism>
<dbReference type="Proteomes" id="UP000077315">
    <property type="component" value="Unassembled WGS sequence"/>
</dbReference>
<reference evidence="3" key="1">
    <citation type="submission" date="2015-06" db="EMBL/GenBank/DDBJ databases">
        <title>Expansion of signal transduction pathways in fungi by whole-genome duplication.</title>
        <authorList>
            <consortium name="DOE Joint Genome Institute"/>
            <person name="Corrochano L.M."/>
            <person name="Kuo A."/>
            <person name="Marcet-Houben M."/>
            <person name="Polaino S."/>
            <person name="Salamov A."/>
            <person name="Villalobos J.M."/>
            <person name="Alvarez M.I."/>
            <person name="Avalos J."/>
            <person name="Benito E.P."/>
            <person name="Benoit I."/>
            <person name="Burger G."/>
            <person name="Camino L.P."/>
            <person name="Canovas D."/>
            <person name="Cerda-Olmedo E."/>
            <person name="Cheng J.-F."/>
            <person name="Dominguez A."/>
            <person name="Elias M."/>
            <person name="Eslava A.P."/>
            <person name="Glaser F."/>
            <person name="Grimwood J."/>
            <person name="Gutierrez G."/>
            <person name="Heitman J."/>
            <person name="Henrissat B."/>
            <person name="Iturriaga E.A."/>
            <person name="Lang B.F."/>
            <person name="Lavin J.L."/>
            <person name="Lee S."/>
            <person name="Li W."/>
            <person name="Lindquist E."/>
            <person name="Lopez-Garcia S."/>
            <person name="Luque E.M."/>
            <person name="Marcos A.T."/>
            <person name="Martin J."/>
            <person name="McCluskey K."/>
            <person name="Medina H.R."/>
            <person name="Miralles-Duran A."/>
            <person name="Miyazaki A."/>
            <person name="Munoz-Torres E."/>
            <person name="Oguiza J.A."/>
            <person name="Ohm R."/>
            <person name="Olmedo M."/>
            <person name="Orejas M."/>
            <person name="Ortiz-Castellanos L."/>
            <person name="Pisabarro A.G."/>
            <person name="Rodriguez-Romero J."/>
            <person name="Ruiz-Herrera J."/>
            <person name="Ruiz-Vazquez R."/>
            <person name="Sanz C."/>
            <person name="Schackwitz W."/>
            <person name="Schmutz J."/>
            <person name="Shahriari M."/>
            <person name="Shelest E."/>
            <person name="Silva-Franco F."/>
            <person name="Soanes D."/>
            <person name="Syed K."/>
            <person name="Tagua V.G."/>
            <person name="Talbot N.J."/>
            <person name="Thon M."/>
            <person name="De vries R.P."/>
            <person name="Wiebenga A."/>
            <person name="Yadav J.S."/>
            <person name="Braun E.L."/>
            <person name="Baker S."/>
            <person name="Garre V."/>
            <person name="Horwitz B."/>
            <person name="Torres-Martinez S."/>
            <person name="Idnurm A."/>
            <person name="Herrera-Estrella A."/>
            <person name="Gabaldon T."/>
            <person name="Grigoriev I.V."/>
        </authorList>
    </citation>
    <scope>NUCLEOTIDE SEQUENCE [LARGE SCALE GENOMIC DNA]</scope>
    <source>
        <strain evidence="3">NRRL 1555(-)</strain>
    </source>
</reference>
<dbReference type="EMBL" id="KV440974">
    <property type="protein sequence ID" value="OAD77507.1"/>
    <property type="molecule type" value="Genomic_DNA"/>
</dbReference>
<dbReference type="AlphaFoldDB" id="A0A162PZQ6"/>
<evidence type="ECO:0000256" key="1">
    <source>
        <dbReference type="SAM" id="MobiDB-lite"/>
    </source>
</evidence>
<evidence type="ECO:0000313" key="2">
    <source>
        <dbReference type="EMBL" id="OAD77507.1"/>
    </source>
</evidence>
<dbReference type="RefSeq" id="XP_018295547.1">
    <property type="nucleotide sequence ID" value="XM_018430587.1"/>
</dbReference>
<accession>A0A162PZQ6</accession>
<dbReference type="InParanoid" id="A0A162PZQ6"/>
<evidence type="ECO:0000313" key="3">
    <source>
        <dbReference type="Proteomes" id="UP000077315"/>
    </source>
</evidence>
<protein>
    <submittedName>
        <fullName evidence="2">Uncharacterized protein</fullName>
    </submittedName>
</protein>
<dbReference type="VEuPathDB" id="FungiDB:PHYBLDRAFT_141391"/>
<name>A0A162PZQ6_PHYB8</name>
<sequence>MASATTLKSCESKNELIDSDQKTGENEKRNADYRTLLFSSNKVLRHDLSENISDIVRQKLEKANWLTIIGYK</sequence>
<gene>
    <name evidence="2" type="ORF">PHYBLDRAFT_141391</name>
</gene>
<proteinExistence type="predicted"/>
<dbReference type="GeneID" id="28991493"/>
<feature type="compositionally biased region" description="Basic and acidic residues" evidence="1">
    <location>
        <begin position="10"/>
        <end position="31"/>
    </location>
</feature>
<feature type="region of interest" description="Disordered" evidence="1">
    <location>
        <begin position="1"/>
        <end position="31"/>
    </location>
</feature>